<feature type="transmembrane region" description="Helical" evidence="2">
    <location>
        <begin position="117"/>
        <end position="143"/>
    </location>
</feature>
<dbReference type="EMBL" id="LLXI01000237">
    <property type="protein sequence ID" value="PKY43122.1"/>
    <property type="molecule type" value="Genomic_DNA"/>
</dbReference>
<proteinExistence type="predicted"/>
<comment type="caution">
    <text evidence="4">The sequence shown here is derived from an EMBL/GenBank/DDBJ whole genome shotgun (WGS) entry which is preliminary data.</text>
</comment>
<keyword evidence="2" id="KW-0812">Transmembrane</keyword>
<evidence type="ECO:0000256" key="3">
    <source>
        <dbReference type="SAM" id="SignalP"/>
    </source>
</evidence>
<keyword evidence="3" id="KW-0732">Signal</keyword>
<feature type="chain" id="PRO_5014114056" evidence="3">
    <location>
        <begin position="25"/>
        <end position="214"/>
    </location>
</feature>
<evidence type="ECO:0000313" key="5">
    <source>
        <dbReference type="Proteomes" id="UP000234323"/>
    </source>
</evidence>
<dbReference type="OrthoDB" id="10432103at2759"/>
<feature type="signal peptide" evidence="3">
    <location>
        <begin position="1"/>
        <end position="24"/>
    </location>
</feature>
<feature type="region of interest" description="Disordered" evidence="1">
    <location>
        <begin position="194"/>
        <end position="214"/>
    </location>
</feature>
<protein>
    <submittedName>
        <fullName evidence="4">Uncharacterized protein</fullName>
    </submittedName>
</protein>
<reference evidence="4 5" key="1">
    <citation type="submission" date="2015-10" db="EMBL/GenBank/DDBJ databases">
        <title>Genome analyses suggest a sexual origin of heterokaryosis in a supposedly ancient asexual fungus.</title>
        <authorList>
            <person name="Ropars J."/>
            <person name="Sedzielewska K."/>
            <person name="Noel J."/>
            <person name="Charron P."/>
            <person name="Farinelli L."/>
            <person name="Marton T."/>
            <person name="Kruger M."/>
            <person name="Pelin A."/>
            <person name="Brachmann A."/>
            <person name="Corradi N."/>
        </authorList>
    </citation>
    <scope>NUCLEOTIDE SEQUENCE [LARGE SCALE GENOMIC DNA]</scope>
    <source>
        <strain evidence="4 5">A4</strain>
    </source>
</reference>
<keyword evidence="2" id="KW-0472">Membrane</keyword>
<sequence>MNKFFIFIFIIFTILFQFIHEVNTQIRNDPSIVIPEIIPPVPTPTIPTITPAIPAPVIPAPALPAPAISASALPSGFDISSFTVPTIGIVTVTARPNPDSSNSNNPDTIYSAYSTRFIVLLTVSIMGGILVVISLVCLCYYLVKKLKKCRNNRLNNNDISNSGVTNNEIYEGKLLPTTPTYIVISQEFPQNLPNHNNQRGSTCDNSTNNEVIYK</sequence>
<dbReference type="AlphaFoldDB" id="A0A2I1G941"/>
<evidence type="ECO:0000256" key="1">
    <source>
        <dbReference type="SAM" id="MobiDB-lite"/>
    </source>
</evidence>
<keyword evidence="5" id="KW-1185">Reference proteome</keyword>
<organism evidence="4 5">
    <name type="scientific">Rhizophagus irregularis</name>
    <dbReference type="NCBI Taxonomy" id="588596"/>
    <lineage>
        <taxon>Eukaryota</taxon>
        <taxon>Fungi</taxon>
        <taxon>Fungi incertae sedis</taxon>
        <taxon>Mucoromycota</taxon>
        <taxon>Glomeromycotina</taxon>
        <taxon>Glomeromycetes</taxon>
        <taxon>Glomerales</taxon>
        <taxon>Glomeraceae</taxon>
        <taxon>Rhizophagus</taxon>
    </lineage>
</organism>
<name>A0A2I1G941_9GLOM</name>
<evidence type="ECO:0000313" key="4">
    <source>
        <dbReference type="EMBL" id="PKY43122.1"/>
    </source>
</evidence>
<keyword evidence="2" id="KW-1133">Transmembrane helix</keyword>
<evidence type="ECO:0000256" key="2">
    <source>
        <dbReference type="SAM" id="Phobius"/>
    </source>
</evidence>
<dbReference type="Proteomes" id="UP000234323">
    <property type="component" value="Unassembled WGS sequence"/>
</dbReference>
<gene>
    <name evidence="4" type="ORF">RhiirA4_457060</name>
</gene>
<accession>A0A2I1G941</accession>